<keyword evidence="6" id="KW-1185">Reference proteome</keyword>
<sequence length="986" mass="112646">MPSDIHDGSQGAKEIYNSASGASDENQKLEFIYTNLSDLSVGLDTSTRRKTAGVRFVASGLPRDALSLADLAAKCRQDCLQLLEIVSRIRTRASSGPKMWRSFRVALTEVLKANEIERLEERIGSYQRLMVLHLCSASKGTIDGIDAQIKAIRFESCVTQNQRSQQINQISQTLESIHSYISRILSDRNKKHLSGDEIEQLTTRVSELSLASEEYATQNKLLSSLNYEQRPARHESITDAHKKTLIWMFSSCSSESGEKNNFAEWLREGKSTFMKFVADNRVTDNLLSQWAHPKDIIKACHYFWSPGTDIQRSQDGLLRSLLYDILCRIPGLIKVVCPERWLQICSSRQSALPWLLPELQETIRMIAEQSELPFKLCLFVDGLDEFGGDHSLLCELLTQLSRCPSIKLVVSSRPWNTFETYFGRNSTRKLYLHDLTRDDIRNYAESQLLEHPNWNVLKTESGHCQAVWLVDEVTSRSRGVFLWVFLATQLLRDGLTNYDTLLDLKDRLERIPDDLSVFFRHMLESVESFYHDKMAGTLQIALAAKEPLPILVYSFHDLGYEDKFYAMKEKVQPWTKQELDAFQQPFSRRLNARCKGLLEIQGRNVEFLHRTVRDYFRTAEMQDFLASKRVDDVDPQCSILQAYVAWIKHKTFFGSSQPTRLLRIGVVDYIEHKLDEDVTFLDTLDVPPLAIALGLDRKLESGIHRGWCIHRVNVLRCLLRRRHNSNQEFSWAKDGIRETPWSTFTANLLRDGLEIETQELFEALEKGVISLLLEFGASPNLTLVTSEPKWYLSPFVTVCEVPLWVGFFLFIYSTSDLVEHAQSYLQALDMLLAKADLDTVNHGLSPFQNDLGEKKLSTQAKTDMTARCAVFHIIGRSLQRMVNVSACQTYNYPHLQLLAKAIGAFLIHAAHPSLPIVQVQGNIQHIFPPSLEKYLLDIIRTHYPAKNNSSKSCKRGASTNDSAESTEREVIRWKRSKTQSQSSIQS</sequence>
<dbReference type="PANTHER" id="PTHR10039:SF5">
    <property type="entry name" value="NACHT DOMAIN-CONTAINING PROTEIN"/>
    <property type="match status" value="1"/>
</dbReference>
<evidence type="ECO:0000313" key="6">
    <source>
        <dbReference type="Proteomes" id="UP000070700"/>
    </source>
</evidence>
<feature type="compositionally biased region" description="Polar residues" evidence="2">
    <location>
        <begin position="947"/>
        <end position="963"/>
    </location>
</feature>
<dbReference type="InParanoid" id="A0A194XKQ9"/>
<dbReference type="EMBL" id="KQ947409">
    <property type="protein sequence ID" value="KUJ20810.1"/>
    <property type="molecule type" value="Genomic_DNA"/>
</dbReference>
<dbReference type="InterPro" id="IPR056693">
    <property type="entry name" value="DUF7791"/>
</dbReference>
<dbReference type="InterPro" id="IPR056884">
    <property type="entry name" value="NPHP3-like_N"/>
</dbReference>
<dbReference type="Pfam" id="PF25053">
    <property type="entry name" value="DUF7791"/>
    <property type="match status" value="1"/>
</dbReference>
<evidence type="ECO:0008006" key="7">
    <source>
        <dbReference type="Google" id="ProtNLM"/>
    </source>
</evidence>
<feature type="domain" description="DUF7791" evidence="4">
    <location>
        <begin position="525"/>
        <end position="649"/>
    </location>
</feature>
<proteinExistence type="predicted"/>
<dbReference type="Pfam" id="PF24883">
    <property type="entry name" value="NPHP3_N"/>
    <property type="match status" value="1"/>
</dbReference>
<name>A0A194XKQ9_MOLSC</name>
<feature type="region of interest" description="Disordered" evidence="2">
    <location>
        <begin position="947"/>
        <end position="986"/>
    </location>
</feature>
<dbReference type="AlphaFoldDB" id="A0A194XKQ9"/>
<evidence type="ECO:0000256" key="2">
    <source>
        <dbReference type="SAM" id="MobiDB-lite"/>
    </source>
</evidence>
<evidence type="ECO:0000313" key="5">
    <source>
        <dbReference type="EMBL" id="KUJ20810.1"/>
    </source>
</evidence>
<reference evidence="5 6" key="1">
    <citation type="submission" date="2015-10" db="EMBL/GenBank/DDBJ databases">
        <title>Full genome of DAOMC 229536 Phialocephala scopiformis, a fungal endophyte of spruce producing the potent anti-insectan compound rugulosin.</title>
        <authorList>
            <consortium name="DOE Joint Genome Institute"/>
            <person name="Walker A.K."/>
            <person name="Frasz S.L."/>
            <person name="Seifert K.A."/>
            <person name="Miller J.D."/>
            <person name="Mondo S.J."/>
            <person name="Labutti K."/>
            <person name="Lipzen A."/>
            <person name="Dockter R."/>
            <person name="Kennedy M."/>
            <person name="Grigoriev I.V."/>
            <person name="Spatafora J.W."/>
        </authorList>
    </citation>
    <scope>NUCLEOTIDE SEQUENCE [LARGE SCALE GENOMIC DNA]</scope>
    <source>
        <strain evidence="5 6">CBS 120377</strain>
    </source>
</reference>
<evidence type="ECO:0000259" key="3">
    <source>
        <dbReference type="Pfam" id="PF24883"/>
    </source>
</evidence>
<evidence type="ECO:0000259" key="4">
    <source>
        <dbReference type="Pfam" id="PF25053"/>
    </source>
</evidence>
<keyword evidence="1" id="KW-0677">Repeat</keyword>
<gene>
    <name evidence="5" type="ORF">LY89DRAFT_705581</name>
</gene>
<organism evidence="5 6">
    <name type="scientific">Mollisia scopiformis</name>
    <name type="common">Conifer needle endophyte fungus</name>
    <name type="synonym">Phialocephala scopiformis</name>
    <dbReference type="NCBI Taxonomy" id="149040"/>
    <lineage>
        <taxon>Eukaryota</taxon>
        <taxon>Fungi</taxon>
        <taxon>Dikarya</taxon>
        <taxon>Ascomycota</taxon>
        <taxon>Pezizomycotina</taxon>
        <taxon>Leotiomycetes</taxon>
        <taxon>Helotiales</taxon>
        <taxon>Mollisiaceae</taxon>
        <taxon>Mollisia</taxon>
    </lineage>
</organism>
<accession>A0A194XKQ9</accession>
<dbReference type="OrthoDB" id="443402at2759"/>
<dbReference type="KEGG" id="psco:LY89DRAFT_705581"/>
<dbReference type="RefSeq" id="XP_018075165.1">
    <property type="nucleotide sequence ID" value="XM_018217463.1"/>
</dbReference>
<dbReference type="Proteomes" id="UP000070700">
    <property type="component" value="Unassembled WGS sequence"/>
</dbReference>
<protein>
    <recommendedName>
        <fullName evidence="7">NACHT domain-containing protein</fullName>
    </recommendedName>
</protein>
<evidence type="ECO:0000256" key="1">
    <source>
        <dbReference type="ARBA" id="ARBA00022737"/>
    </source>
</evidence>
<dbReference type="GeneID" id="28827189"/>
<dbReference type="PANTHER" id="PTHR10039">
    <property type="entry name" value="AMELOGENIN"/>
    <property type="match status" value="1"/>
</dbReference>
<feature type="domain" description="Nephrocystin 3-like N-terminal" evidence="3">
    <location>
        <begin position="269"/>
        <end position="413"/>
    </location>
</feature>